<protein>
    <submittedName>
        <fullName evidence="2">CRISPR system precrRNA processing endoribonuclease RAMP protein Cas6</fullName>
    </submittedName>
</protein>
<dbReference type="RefSeq" id="WP_210225432.1">
    <property type="nucleotide sequence ID" value="NZ_CP072800.1"/>
</dbReference>
<dbReference type="InterPro" id="IPR019267">
    <property type="entry name" value="CRISPR-assoc_Cas6_C"/>
</dbReference>
<dbReference type="EMBL" id="CP072800">
    <property type="protein sequence ID" value="QTR48541.1"/>
    <property type="molecule type" value="Genomic_DNA"/>
</dbReference>
<dbReference type="Pfam" id="PF10040">
    <property type="entry name" value="CRISPR_Cas6"/>
    <property type="match status" value="1"/>
</dbReference>
<dbReference type="Proteomes" id="UP000672027">
    <property type="component" value="Chromosome"/>
</dbReference>
<feature type="domain" description="CRISPR-associated protein Cas6 C-terminal" evidence="1">
    <location>
        <begin position="190"/>
        <end position="314"/>
    </location>
</feature>
<accession>A0ABX7WYX6</accession>
<evidence type="ECO:0000313" key="2">
    <source>
        <dbReference type="EMBL" id="QTR48541.1"/>
    </source>
</evidence>
<reference evidence="2 3" key="1">
    <citation type="submission" date="2021-04" db="EMBL/GenBank/DDBJ databases">
        <title>Genomics, taxonomy and metabolism of representatives of sulfur bacteria of the genus Thiothrix: Thiothrix fructosivorans QT, Thiothrix unzii A1T and three new species, Thiothrix subterranea sp. nov., Thiothrix litoralis sp. nov. and 'Candidatus Thiothrix anitrata' sp. nov.</title>
        <authorList>
            <person name="Ravin N.V."/>
            <person name="Smolyakov D."/>
            <person name="Rudenko T.S."/>
            <person name="Mardanov A.V."/>
            <person name="Beletsky A.V."/>
            <person name="Markov N.D."/>
            <person name="Fomenkov A.I."/>
            <person name="Roberts R.J."/>
            <person name="Karnachuk O.V."/>
            <person name="Novikov A."/>
            <person name="Grabovich M.Y."/>
        </authorList>
    </citation>
    <scope>NUCLEOTIDE SEQUENCE [LARGE SCALE GENOMIC DNA]</scope>
    <source>
        <strain evidence="2 3">A52</strain>
    </source>
</reference>
<keyword evidence="3" id="KW-1185">Reference proteome</keyword>
<gene>
    <name evidence="2" type="primary">cas6</name>
    <name evidence="2" type="ORF">J8380_09480</name>
</gene>
<organism evidence="2 3">
    <name type="scientific">Candidatus Thiothrix anitrata</name>
    <dbReference type="NCBI Taxonomy" id="2823902"/>
    <lineage>
        <taxon>Bacteria</taxon>
        <taxon>Pseudomonadati</taxon>
        <taxon>Pseudomonadota</taxon>
        <taxon>Gammaproteobacteria</taxon>
        <taxon>Thiotrichales</taxon>
        <taxon>Thiotrichaceae</taxon>
        <taxon>Thiothrix</taxon>
    </lineage>
</organism>
<proteinExistence type="predicted"/>
<evidence type="ECO:0000313" key="3">
    <source>
        <dbReference type="Proteomes" id="UP000672027"/>
    </source>
</evidence>
<sequence length="346" mass="38576">MQRIPMPPFQLAVARYRFTFRAETAIQFPAYAGSTWRGAFGHALRRVVCVTHQSECHQCLLKPSCVYSYVFETPAGKEPLLEKINAAPHPYVLHPLATSGKHYAAGESFELYLTLLGKAVAHLPYLIHAVQQMGERGIGKYDGRFTLTTLEQESAAGAGDWQMIYAPGRGLQALAAVVPAIPAAPAAVRVAFHTPYRATHDNRLVHEGRFGFQAFMVGLIRRVSLLHSQHADADLVADFKGLSELASQVVMSEQALRWYEWARYSNRQQTKVQMGGLLGSFVVSGDALAVFWPWLWLGQWVHAGKGAVMGMGGYTLDCYTEKRRCERQALCSFNLVSLVSRTMRKW</sequence>
<name>A0ABX7WYX6_9GAMM</name>
<evidence type="ECO:0000259" key="1">
    <source>
        <dbReference type="Pfam" id="PF10040"/>
    </source>
</evidence>